<dbReference type="GO" id="GO:0046872">
    <property type="term" value="F:metal ion binding"/>
    <property type="evidence" value="ECO:0007669"/>
    <property type="project" value="UniProtKB-KW"/>
</dbReference>
<dbReference type="PANTHER" id="PTHR34353">
    <property type="entry name" value="CRISPR-ASSOCIATED ENDONUCLEASE CAS1 1"/>
    <property type="match status" value="1"/>
</dbReference>
<sequence length="273" mass="30948">MGRTLYLSESGNKLTVVRDGPSVWVKAEARAGQRVPVRFLSRVIVIGNVTLDAGAITLFTESDIPVVFMNPRAEEVAMAIPYNHKLATHYEEQKVFLASDENVERFEQWAGSRRAVGQMEALKRLCRLAAGQIKYGVGEGNYQQMLSRMKPSSEEKWMVVTGVINNLLRGLIMEHLLKADLDPHVGVIHRRHNFGLVLDICYIMGAEGDLQALQMVRCDKNGCLVARNKNGWFITDEGMRNIAHRFENRRKALHGVVECIIDELFELMRELRL</sequence>
<comment type="caution">
    <text evidence="10">The sequence shown here is derived from an EMBL/GenBank/DDBJ whole genome shotgun (WGS) entry which is preliminary data.</text>
</comment>
<dbReference type="Gene3D" id="3.100.10.20">
    <property type="entry name" value="CRISPR-associated endonuclease Cas1, N-terminal domain"/>
    <property type="match status" value="1"/>
</dbReference>
<dbReference type="Proteomes" id="UP000705867">
    <property type="component" value="Unassembled WGS sequence"/>
</dbReference>
<evidence type="ECO:0000256" key="6">
    <source>
        <dbReference type="ARBA" id="ARBA00023118"/>
    </source>
</evidence>
<evidence type="ECO:0000256" key="5">
    <source>
        <dbReference type="ARBA" id="ARBA00022842"/>
    </source>
</evidence>
<dbReference type="GO" id="GO:0003677">
    <property type="term" value="F:DNA binding"/>
    <property type="evidence" value="ECO:0007669"/>
    <property type="project" value="UniProtKB-KW"/>
</dbReference>
<evidence type="ECO:0000256" key="7">
    <source>
        <dbReference type="ARBA" id="ARBA00023125"/>
    </source>
</evidence>
<keyword evidence="4 10" id="KW-0378">Hydrolase</keyword>
<accession>A0A953LZV4</accession>
<dbReference type="GO" id="GO:0004519">
    <property type="term" value="F:endonuclease activity"/>
    <property type="evidence" value="ECO:0007669"/>
    <property type="project" value="UniProtKB-KW"/>
</dbReference>
<evidence type="ECO:0000256" key="4">
    <source>
        <dbReference type="ARBA" id="ARBA00022801"/>
    </source>
</evidence>
<dbReference type="Gene3D" id="1.20.120.920">
    <property type="entry name" value="CRISPR-associated endonuclease Cas1, C-terminal domain"/>
    <property type="match status" value="1"/>
</dbReference>
<keyword evidence="5" id="KW-0460">Magnesium</keyword>
<dbReference type="AlphaFoldDB" id="A0A953LZV4"/>
<dbReference type="GO" id="GO:0016787">
    <property type="term" value="F:hydrolase activity"/>
    <property type="evidence" value="ECO:0007669"/>
    <property type="project" value="UniProtKB-KW"/>
</dbReference>
<evidence type="ECO:0000256" key="3">
    <source>
        <dbReference type="ARBA" id="ARBA00022759"/>
    </source>
</evidence>
<dbReference type="GO" id="GO:0051607">
    <property type="term" value="P:defense response to virus"/>
    <property type="evidence" value="ECO:0007669"/>
    <property type="project" value="UniProtKB-KW"/>
</dbReference>
<evidence type="ECO:0000313" key="10">
    <source>
        <dbReference type="EMBL" id="MBZ0156079.1"/>
    </source>
</evidence>
<evidence type="ECO:0000313" key="11">
    <source>
        <dbReference type="Proteomes" id="UP000705867"/>
    </source>
</evidence>
<dbReference type="EC" id="3.1.-.-" evidence="10"/>
<keyword evidence="8" id="KW-0464">Manganese</keyword>
<keyword evidence="6" id="KW-0051">Antiviral defense</keyword>
<evidence type="ECO:0000256" key="2">
    <source>
        <dbReference type="ARBA" id="ARBA00022723"/>
    </source>
</evidence>
<reference evidence="10" key="2">
    <citation type="submission" date="2021-08" db="EMBL/GenBank/DDBJ databases">
        <authorList>
            <person name="Dalcin Martins P."/>
        </authorList>
    </citation>
    <scope>NUCLEOTIDE SEQUENCE</scope>
    <source>
        <strain evidence="10">MAG_39</strain>
    </source>
</reference>
<keyword evidence="7" id="KW-0238">DNA-binding</keyword>
<dbReference type="GO" id="GO:0043571">
    <property type="term" value="P:maintenance of CRISPR repeat elements"/>
    <property type="evidence" value="ECO:0007669"/>
    <property type="project" value="InterPro"/>
</dbReference>
<keyword evidence="3 10" id="KW-0255">Endonuclease</keyword>
<dbReference type="Pfam" id="PF01867">
    <property type="entry name" value="Cas_Cas1"/>
    <property type="match status" value="1"/>
</dbReference>
<dbReference type="InterPro" id="IPR002729">
    <property type="entry name" value="CRISPR-assoc_Cas1"/>
</dbReference>
<keyword evidence="2" id="KW-0479">Metal-binding</keyword>
<organism evidence="10 11">
    <name type="scientific">Candidatus Nitrobium versatile</name>
    <dbReference type="NCBI Taxonomy" id="2884831"/>
    <lineage>
        <taxon>Bacteria</taxon>
        <taxon>Pseudomonadati</taxon>
        <taxon>Nitrospirota</taxon>
        <taxon>Nitrospiria</taxon>
        <taxon>Nitrospirales</taxon>
        <taxon>Nitrospiraceae</taxon>
        <taxon>Candidatus Nitrobium</taxon>
    </lineage>
</organism>
<dbReference type="InterPro" id="IPR042206">
    <property type="entry name" value="CRISPR-assoc_Cas1_C"/>
</dbReference>
<dbReference type="InterPro" id="IPR042211">
    <property type="entry name" value="CRISPR-assoc_Cas1_N"/>
</dbReference>
<dbReference type="EMBL" id="JAIOIV010000063">
    <property type="protein sequence ID" value="MBZ0156079.1"/>
    <property type="molecule type" value="Genomic_DNA"/>
</dbReference>
<evidence type="ECO:0000256" key="9">
    <source>
        <dbReference type="ARBA" id="ARBA00038592"/>
    </source>
</evidence>
<evidence type="ECO:0000256" key="1">
    <source>
        <dbReference type="ARBA" id="ARBA00022722"/>
    </source>
</evidence>
<name>A0A953LZV4_9BACT</name>
<proteinExistence type="predicted"/>
<keyword evidence="1" id="KW-0540">Nuclease</keyword>
<dbReference type="PANTHER" id="PTHR34353:SF2">
    <property type="entry name" value="CRISPR-ASSOCIATED ENDONUCLEASE CAS1 1"/>
    <property type="match status" value="1"/>
</dbReference>
<protein>
    <submittedName>
        <fullName evidence="10">CRISPR-associated endonuclease Cas1</fullName>
        <ecNumber evidence="10">3.1.-.-</ecNumber>
    </submittedName>
</protein>
<reference evidence="10" key="1">
    <citation type="journal article" date="2021" name="bioRxiv">
        <title>Unraveling nitrogen, sulfur and carbon metabolic pathways and microbial community transcriptional responses to substrate deprivation and toxicity stresses in a bioreactor mimicking anoxic brackish coastal sediment conditions.</title>
        <authorList>
            <person name="Martins P.D."/>
            <person name="Echeveste M.J."/>
            <person name="Arshad A."/>
            <person name="Kurth J."/>
            <person name="Ouboter H."/>
            <person name="Jetten M.S.M."/>
            <person name="Welte C.U."/>
        </authorList>
    </citation>
    <scope>NUCLEOTIDE SEQUENCE</scope>
    <source>
        <strain evidence="10">MAG_39</strain>
    </source>
</reference>
<comment type="subunit">
    <text evidence="9">Homodimer, forms a heterotetramer with a Cas2 homodimer.</text>
</comment>
<gene>
    <name evidence="10" type="ORF">K8I29_07665</name>
</gene>
<dbReference type="InterPro" id="IPR050646">
    <property type="entry name" value="Cas1"/>
</dbReference>
<evidence type="ECO:0000256" key="8">
    <source>
        <dbReference type="ARBA" id="ARBA00023211"/>
    </source>
</evidence>